<organism evidence="1 2">
    <name type="scientific">Rubripirellula obstinata</name>
    <dbReference type="NCBI Taxonomy" id="406547"/>
    <lineage>
        <taxon>Bacteria</taxon>
        <taxon>Pseudomonadati</taxon>
        <taxon>Planctomycetota</taxon>
        <taxon>Planctomycetia</taxon>
        <taxon>Pirellulales</taxon>
        <taxon>Pirellulaceae</taxon>
        <taxon>Rubripirellula</taxon>
    </lineage>
</organism>
<proteinExistence type="predicted"/>
<comment type="caution">
    <text evidence="1">The sequence shown here is derived from an EMBL/GenBank/DDBJ whole genome shotgun (WGS) entry which is preliminary data.</text>
</comment>
<reference evidence="1 2" key="1">
    <citation type="submission" date="2019-08" db="EMBL/GenBank/DDBJ databases">
        <title>Deep-cultivation of Planctomycetes and their phenomic and genomic characterization uncovers novel biology.</title>
        <authorList>
            <person name="Wiegand S."/>
            <person name="Jogler M."/>
            <person name="Boedeker C."/>
            <person name="Pinto D."/>
            <person name="Vollmers J."/>
            <person name="Rivas-Marin E."/>
            <person name="Kohn T."/>
            <person name="Peeters S.H."/>
            <person name="Heuer A."/>
            <person name="Rast P."/>
            <person name="Oberbeckmann S."/>
            <person name="Bunk B."/>
            <person name="Jeske O."/>
            <person name="Meyerdierks A."/>
            <person name="Storesund J.E."/>
            <person name="Kallscheuer N."/>
            <person name="Luecker S."/>
            <person name="Lage O.M."/>
            <person name="Pohl T."/>
            <person name="Merkel B.J."/>
            <person name="Hornburger P."/>
            <person name="Mueller R.-W."/>
            <person name="Bruemmer F."/>
            <person name="Labrenz M."/>
            <person name="Spormann A.M."/>
            <person name="Op Den Camp H."/>
            <person name="Overmann J."/>
            <person name="Amann R."/>
            <person name="Jetten M.S.M."/>
            <person name="Mascher T."/>
            <person name="Medema M.H."/>
            <person name="Devos D.P."/>
            <person name="Kaster A.-K."/>
            <person name="Ovreas L."/>
            <person name="Rohde M."/>
            <person name="Galperin M.Y."/>
            <person name="Jogler C."/>
        </authorList>
    </citation>
    <scope>NUCLEOTIDE SEQUENCE [LARGE SCALE GENOMIC DNA]</scope>
    <source>
        <strain evidence="1 2">LF1</strain>
    </source>
</reference>
<evidence type="ECO:0000313" key="1">
    <source>
        <dbReference type="EMBL" id="KAA1256978.1"/>
    </source>
</evidence>
<keyword evidence="2" id="KW-1185">Reference proteome</keyword>
<dbReference type="EMBL" id="VRLW01000008">
    <property type="protein sequence ID" value="KAA1256978.1"/>
    <property type="molecule type" value="Genomic_DNA"/>
</dbReference>
<sequence>MGSFFVCLQVFRRRPVIRTVIRLSRGHLLPASRPAGYNLSTTIAICPQRSINTQIQTALRGINRRPNSSAHSMLTCRMHCVAQPTPVFGCSI</sequence>
<evidence type="ECO:0000313" key="2">
    <source>
        <dbReference type="Proteomes" id="UP000322699"/>
    </source>
</evidence>
<gene>
    <name evidence="1" type="ORF">LF1_57240</name>
</gene>
<accession>A0A5B1C7A7</accession>
<name>A0A5B1C7A7_9BACT</name>
<dbReference type="AlphaFoldDB" id="A0A5B1C7A7"/>
<dbReference type="Proteomes" id="UP000322699">
    <property type="component" value="Unassembled WGS sequence"/>
</dbReference>
<protein>
    <submittedName>
        <fullName evidence="1">Uncharacterized protein</fullName>
    </submittedName>
</protein>